<feature type="transmembrane region" description="Helical" evidence="1">
    <location>
        <begin position="218"/>
        <end position="236"/>
    </location>
</feature>
<dbReference type="EMBL" id="NCXP01000003">
    <property type="protein sequence ID" value="OSC42262.1"/>
    <property type="molecule type" value="Genomic_DNA"/>
</dbReference>
<feature type="transmembrane region" description="Helical" evidence="1">
    <location>
        <begin position="74"/>
        <end position="107"/>
    </location>
</feature>
<keyword evidence="1" id="KW-0472">Membrane</keyword>
<evidence type="ECO:0000256" key="1">
    <source>
        <dbReference type="SAM" id="Phobius"/>
    </source>
</evidence>
<dbReference type="STRING" id="1430326.B8W66_04585"/>
<evidence type="ECO:0000313" key="3">
    <source>
        <dbReference type="EMBL" id="OSC42262.1"/>
    </source>
</evidence>
<comment type="caution">
    <text evidence="3">The sequence shown here is derived from an EMBL/GenBank/DDBJ whole genome shotgun (WGS) entry which is preliminary data.</text>
</comment>
<dbReference type="GO" id="GO:0016020">
    <property type="term" value="C:membrane"/>
    <property type="evidence" value="ECO:0007669"/>
    <property type="project" value="TreeGrafter"/>
</dbReference>
<organism evidence="3 4">
    <name type="scientific">Mycobacterium decipiens</name>
    <dbReference type="NCBI Taxonomy" id="1430326"/>
    <lineage>
        <taxon>Bacteria</taxon>
        <taxon>Bacillati</taxon>
        <taxon>Actinomycetota</taxon>
        <taxon>Actinomycetes</taxon>
        <taxon>Mycobacteriales</taxon>
        <taxon>Mycobacteriaceae</taxon>
        <taxon>Mycobacterium</taxon>
    </lineage>
</organism>
<name>A0A1X2LYF1_9MYCO</name>
<feature type="transmembrane region" description="Helical" evidence="1">
    <location>
        <begin position="248"/>
        <end position="268"/>
    </location>
</feature>
<dbReference type="InterPro" id="IPR050879">
    <property type="entry name" value="Acyltransferase_3"/>
</dbReference>
<keyword evidence="4" id="KW-1185">Reference proteome</keyword>
<feature type="transmembrane region" description="Helical" evidence="1">
    <location>
        <begin position="319"/>
        <end position="341"/>
    </location>
</feature>
<reference evidence="3 4" key="1">
    <citation type="submission" date="2017-04" db="EMBL/GenBank/DDBJ databases">
        <title>The new phylogeny of genus Mycobacterium.</title>
        <authorList>
            <person name="Tortoli E."/>
            <person name="Trovato A."/>
            <person name="Cirillo D.M."/>
        </authorList>
    </citation>
    <scope>NUCLEOTIDE SEQUENCE [LARGE SCALE GENOMIC DNA]</scope>
    <source>
        <strain evidence="3 4">TBL 1200985</strain>
    </source>
</reference>
<dbReference type="Proteomes" id="UP000193247">
    <property type="component" value="Unassembled WGS sequence"/>
</dbReference>
<evidence type="ECO:0000259" key="2">
    <source>
        <dbReference type="Pfam" id="PF01757"/>
    </source>
</evidence>
<feature type="transmembrane region" description="Helical" evidence="1">
    <location>
        <begin position="151"/>
        <end position="170"/>
    </location>
</feature>
<sequence>MPSLSGLRAIAAGAVLAVHLFGLCPGVPSVFTTLGPLTFFFILSGFILTLAADPNDTAWLFWRRRLVRIFPNHLVTFAITIALMVSASVPIMVINTIPVLLLIQAWIPNFDALGGLVGINVPVWFLCCEVMFYLAFPWLIRLIKRIRGERLWWWVAGVVTVIIVVPFVALMLPAQPVTSWAPTIPLWQSWFAYGFPVVRLLEFVLGILMARIMMTGKWIRLGMAPAFLLVLTSMVIQSNLPGVFRVSAAPAALPIALAIAACASADMCGVRTPFSGRTMVWLGEISFAFYMVHWLVIEYGPLDAVHATGGVVTASLPMWLVRGLLTVVISFALAVALYLLVERPAVRRFSRPASRSERSVVVPGMVAEAIA</sequence>
<dbReference type="GO" id="GO:0016747">
    <property type="term" value="F:acyltransferase activity, transferring groups other than amino-acyl groups"/>
    <property type="evidence" value="ECO:0007669"/>
    <property type="project" value="InterPro"/>
</dbReference>
<keyword evidence="1" id="KW-1133">Transmembrane helix</keyword>
<gene>
    <name evidence="3" type="ORF">B8W66_04585</name>
</gene>
<protein>
    <recommendedName>
        <fullName evidence="2">Acyltransferase 3 domain-containing protein</fullName>
    </recommendedName>
</protein>
<evidence type="ECO:0000313" key="4">
    <source>
        <dbReference type="Proteomes" id="UP000193247"/>
    </source>
</evidence>
<feature type="domain" description="Acyltransferase 3" evidence="2">
    <location>
        <begin position="3"/>
        <end position="334"/>
    </location>
</feature>
<feature type="transmembrane region" description="Helical" evidence="1">
    <location>
        <begin position="119"/>
        <end position="139"/>
    </location>
</feature>
<feature type="transmembrane region" description="Helical" evidence="1">
    <location>
        <begin position="36"/>
        <end position="53"/>
    </location>
</feature>
<dbReference type="Pfam" id="PF01757">
    <property type="entry name" value="Acyl_transf_3"/>
    <property type="match status" value="1"/>
</dbReference>
<dbReference type="AlphaFoldDB" id="A0A1X2LYF1"/>
<dbReference type="PANTHER" id="PTHR23028:SF53">
    <property type="entry name" value="ACYL_TRANSF_3 DOMAIN-CONTAINING PROTEIN"/>
    <property type="match status" value="1"/>
</dbReference>
<dbReference type="GO" id="GO:0000271">
    <property type="term" value="P:polysaccharide biosynthetic process"/>
    <property type="evidence" value="ECO:0007669"/>
    <property type="project" value="TreeGrafter"/>
</dbReference>
<dbReference type="InterPro" id="IPR002656">
    <property type="entry name" value="Acyl_transf_3_dom"/>
</dbReference>
<dbReference type="PANTHER" id="PTHR23028">
    <property type="entry name" value="ACETYLTRANSFERASE"/>
    <property type="match status" value="1"/>
</dbReference>
<keyword evidence="1" id="KW-0812">Transmembrane</keyword>
<feature type="transmembrane region" description="Helical" evidence="1">
    <location>
        <begin position="190"/>
        <end position="211"/>
    </location>
</feature>
<accession>A0A1X2LYF1</accession>
<feature type="transmembrane region" description="Helical" evidence="1">
    <location>
        <begin position="280"/>
        <end position="299"/>
    </location>
</feature>
<proteinExistence type="predicted"/>